<reference evidence="1 2" key="1">
    <citation type="submission" date="2019-10" db="EMBL/GenBank/DDBJ databases">
        <title>Vibrio sp. nov. isolated from a shrimp pond.</title>
        <authorList>
            <person name="Gomez-Gil B."/>
            <person name="Enciso-Ibarra J."/>
            <person name="Enciso-Ibarra K."/>
            <person name="Bolan-Mejia C."/>
        </authorList>
    </citation>
    <scope>NUCLEOTIDE SEQUENCE [LARGE SCALE GENOMIC DNA]</scope>
    <source>
        <strain evidence="1 2">CAIM 722</strain>
    </source>
</reference>
<gene>
    <name evidence="1" type="ORF">F9817_08810</name>
</gene>
<sequence length="173" mass="19991">MCDIDNSMIKALYSPIASQPHLAAKHLYGQFIGSWQGKIRSETDGSSSLNITIDIAWVLEGQAIQDVWLVTPTINEDSSTNSHSYKATTLRSYNPETEQWHVQWCDPLNNDTHTRIGYAANNEVIEDFYDKEHLANQICLSEITPRTFHWRHQQLIHQQWQTIAYGIFQRTDE</sequence>
<keyword evidence="2" id="KW-1185">Reference proteome</keyword>
<organism evidence="1 2">
    <name type="scientific">Vibrio eleionomae</name>
    <dbReference type="NCBI Taxonomy" id="2653505"/>
    <lineage>
        <taxon>Bacteria</taxon>
        <taxon>Pseudomonadati</taxon>
        <taxon>Pseudomonadota</taxon>
        <taxon>Gammaproteobacteria</taxon>
        <taxon>Vibrionales</taxon>
        <taxon>Vibrionaceae</taxon>
        <taxon>Vibrio</taxon>
    </lineage>
</organism>
<dbReference type="AlphaFoldDB" id="A0A7X4RUH8"/>
<name>A0A7X4RUH8_9VIBR</name>
<comment type="caution">
    <text evidence="1">The sequence shown here is derived from an EMBL/GenBank/DDBJ whole genome shotgun (WGS) entry which is preliminary data.</text>
</comment>
<evidence type="ECO:0008006" key="3">
    <source>
        <dbReference type="Google" id="ProtNLM"/>
    </source>
</evidence>
<protein>
    <recommendedName>
        <fullName evidence="3">DUF3598 domain-containing protein</fullName>
    </recommendedName>
</protein>
<dbReference type="EMBL" id="WEKT01000012">
    <property type="protein sequence ID" value="MZI93295.1"/>
    <property type="molecule type" value="Genomic_DNA"/>
</dbReference>
<evidence type="ECO:0000313" key="2">
    <source>
        <dbReference type="Proteomes" id="UP000462621"/>
    </source>
</evidence>
<dbReference type="Proteomes" id="UP000462621">
    <property type="component" value="Unassembled WGS sequence"/>
</dbReference>
<evidence type="ECO:0000313" key="1">
    <source>
        <dbReference type="EMBL" id="MZI93295.1"/>
    </source>
</evidence>
<proteinExistence type="predicted"/>
<accession>A0A7X4RUH8</accession>
<dbReference type="RefSeq" id="WP_161154601.1">
    <property type="nucleotide sequence ID" value="NZ_WEKT01000012.1"/>
</dbReference>